<reference evidence="1 2" key="1">
    <citation type="submission" date="2019-02" db="EMBL/GenBank/DDBJ databases">
        <title>Genomic Encyclopedia of Type Strains, Phase IV (KMG-IV): sequencing the most valuable type-strain genomes for metagenomic binning, comparative biology and taxonomic classification.</title>
        <authorList>
            <person name="Goeker M."/>
        </authorList>
    </citation>
    <scope>NUCLEOTIDE SEQUENCE [LARGE SCALE GENOMIC DNA]</scope>
    <source>
        <strain evidence="1 2">DSM 18116</strain>
    </source>
</reference>
<gene>
    <name evidence="1" type="ORF">EV199_0027</name>
</gene>
<dbReference type="Proteomes" id="UP000293874">
    <property type="component" value="Unassembled WGS sequence"/>
</dbReference>
<sequence length="73" mass="8327">MRRTTINFLASFSYSIRNSFAGFGKQSKYPSMASVITGDREAGQSTESGLCRQKIQFNTAKKRGNKFFDNHFY</sequence>
<name>A0A4Q7MZ09_9BACT</name>
<accession>A0A4Q7MZ09</accession>
<keyword evidence="2" id="KW-1185">Reference proteome</keyword>
<evidence type="ECO:0000313" key="1">
    <source>
        <dbReference type="EMBL" id="RZS74183.1"/>
    </source>
</evidence>
<protein>
    <submittedName>
        <fullName evidence="1">Uncharacterized protein</fullName>
    </submittedName>
</protein>
<proteinExistence type="predicted"/>
<organism evidence="1 2">
    <name type="scientific">Pseudobacter ginsenosidimutans</name>
    <dbReference type="NCBI Taxonomy" id="661488"/>
    <lineage>
        <taxon>Bacteria</taxon>
        <taxon>Pseudomonadati</taxon>
        <taxon>Bacteroidota</taxon>
        <taxon>Chitinophagia</taxon>
        <taxon>Chitinophagales</taxon>
        <taxon>Chitinophagaceae</taxon>
        <taxon>Pseudobacter</taxon>
    </lineage>
</organism>
<dbReference type="EMBL" id="SGXA01000001">
    <property type="protein sequence ID" value="RZS74183.1"/>
    <property type="molecule type" value="Genomic_DNA"/>
</dbReference>
<comment type="caution">
    <text evidence="1">The sequence shown here is derived from an EMBL/GenBank/DDBJ whole genome shotgun (WGS) entry which is preliminary data.</text>
</comment>
<evidence type="ECO:0000313" key="2">
    <source>
        <dbReference type="Proteomes" id="UP000293874"/>
    </source>
</evidence>
<dbReference type="AlphaFoldDB" id="A0A4Q7MZ09"/>